<accession>A0A377HTY9</accession>
<evidence type="ECO:0000313" key="3">
    <source>
        <dbReference type="Proteomes" id="UP000254329"/>
    </source>
</evidence>
<evidence type="ECO:0000313" key="2">
    <source>
        <dbReference type="EMBL" id="STO59399.1"/>
    </source>
</evidence>
<dbReference type="Proteomes" id="UP000254329">
    <property type="component" value="Unassembled WGS sequence"/>
</dbReference>
<feature type="transmembrane region" description="Helical" evidence="1">
    <location>
        <begin position="12"/>
        <end position="34"/>
    </location>
</feature>
<name>A0A377HTY9_9PAST</name>
<organism evidence="2 3">
    <name type="scientific">Canicola haemoglobinophilus</name>
    <dbReference type="NCBI Taxonomy" id="733"/>
    <lineage>
        <taxon>Bacteria</taxon>
        <taxon>Pseudomonadati</taxon>
        <taxon>Pseudomonadota</taxon>
        <taxon>Gammaproteobacteria</taxon>
        <taxon>Pasteurellales</taxon>
        <taxon>Pasteurellaceae</taxon>
        <taxon>Canicola</taxon>
    </lineage>
</organism>
<keyword evidence="1" id="KW-0812">Transmembrane</keyword>
<keyword evidence="1" id="KW-0472">Membrane</keyword>
<gene>
    <name evidence="2" type="ORF">NCTC1659_00648</name>
</gene>
<dbReference type="EMBL" id="UGHF01000001">
    <property type="protein sequence ID" value="STO59399.1"/>
    <property type="molecule type" value="Genomic_DNA"/>
</dbReference>
<protein>
    <submittedName>
        <fullName evidence="2">Uncharacterized protein</fullName>
    </submittedName>
</protein>
<reference evidence="2 3" key="1">
    <citation type="submission" date="2018-06" db="EMBL/GenBank/DDBJ databases">
        <authorList>
            <consortium name="Pathogen Informatics"/>
            <person name="Doyle S."/>
        </authorList>
    </citation>
    <scope>NUCLEOTIDE SEQUENCE [LARGE SCALE GENOMIC DNA]</scope>
    <source>
        <strain evidence="2 3">NCTC1659</strain>
    </source>
</reference>
<proteinExistence type="predicted"/>
<dbReference type="AlphaFoldDB" id="A0A377HTY9"/>
<keyword evidence="3" id="KW-1185">Reference proteome</keyword>
<sequence>MLAKKTLLNSWFLYFNIEKIVFIFFNLVLLSPIIKKLWHLFF</sequence>
<keyword evidence="1" id="KW-1133">Transmembrane helix</keyword>
<evidence type="ECO:0000256" key="1">
    <source>
        <dbReference type="SAM" id="Phobius"/>
    </source>
</evidence>